<comment type="caution">
    <text evidence="2">The sequence shown here is derived from an EMBL/GenBank/DDBJ whole genome shotgun (WGS) entry which is preliminary data.</text>
</comment>
<dbReference type="RefSeq" id="WP_319961515.1">
    <property type="nucleotide sequence ID" value="NZ_JAXARY010000008.1"/>
</dbReference>
<dbReference type="Proteomes" id="UP001284537">
    <property type="component" value="Unassembled WGS sequence"/>
</dbReference>
<keyword evidence="3" id="KW-1185">Reference proteome</keyword>
<organism evidence="2 3">
    <name type="scientific">Methylomonas defluvii</name>
    <dbReference type="NCBI Taxonomy" id="3045149"/>
    <lineage>
        <taxon>Bacteria</taxon>
        <taxon>Pseudomonadati</taxon>
        <taxon>Pseudomonadota</taxon>
        <taxon>Gammaproteobacteria</taxon>
        <taxon>Methylococcales</taxon>
        <taxon>Methylococcaceae</taxon>
        <taxon>Methylomonas</taxon>
    </lineage>
</organism>
<dbReference type="EMBL" id="JAXARY010000008">
    <property type="protein sequence ID" value="MDX8127744.1"/>
    <property type="molecule type" value="Genomic_DNA"/>
</dbReference>
<gene>
    <name evidence="2" type="ORF">QLH52_10660</name>
</gene>
<reference evidence="2 3" key="1">
    <citation type="submission" date="2023-11" db="EMBL/GenBank/DDBJ databases">
        <authorList>
            <person name="Ouyang M.-Y."/>
        </authorList>
    </citation>
    <scope>NUCLEOTIDE SEQUENCE [LARGE SCALE GENOMIC DNA]</scope>
    <source>
        <strain evidence="2 3">OY6</strain>
    </source>
</reference>
<sequence>MAGCSGQPQGWPVPESGISTPLHPVARTVESIGGGLSLLIQDKSL</sequence>
<evidence type="ECO:0000256" key="1">
    <source>
        <dbReference type="SAM" id="MobiDB-lite"/>
    </source>
</evidence>
<name>A0ABU4UE39_9GAMM</name>
<proteinExistence type="predicted"/>
<accession>A0ABU4UE39</accession>
<protein>
    <submittedName>
        <fullName evidence="2">Uncharacterized protein</fullName>
    </submittedName>
</protein>
<evidence type="ECO:0000313" key="2">
    <source>
        <dbReference type="EMBL" id="MDX8127744.1"/>
    </source>
</evidence>
<feature type="region of interest" description="Disordered" evidence="1">
    <location>
        <begin position="1"/>
        <end position="22"/>
    </location>
</feature>
<evidence type="ECO:0000313" key="3">
    <source>
        <dbReference type="Proteomes" id="UP001284537"/>
    </source>
</evidence>